<evidence type="ECO:0000313" key="7">
    <source>
        <dbReference type="EMBL" id="PAN32569.1"/>
    </source>
</evidence>
<reference evidence="7" key="1">
    <citation type="submission" date="2018-04" db="EMBL/GenBank/DDBJ databases">
        <title>WGS assembly of Panicum hallii.</title>
        <authorList>
            <person name="Lovell J."/>
            <person name="Jenkins J."/>
            <person name="Lowry D."/>
            <person name="Mamidi S."/>
            <person name="Sreedasyam A."/>
            <person name="Weng X."/>
            <person name="Barry K."/>
            <person name="Bonette J."/>
            <person name="Campitelli B."/>
            <person name="Daum C."/>
            <person name="Gordon S."/>
            <person name="Gould B."/>
            <person name="Lipzen A."/>
            <person name="Macqueen A."/>
            <person name="Palacio-Mejia J."/>
            <person name="Plott C."/>
            <person name="Shakirov E."/>
            <person name="Shu S."/>
            <person name="Yoshinaga Y."/>
            <person name="Zane M."/>
            <person name="Rokhsar D."/>
            <person name="Grimwood J."/>
            <person name="Schmutz J."/>
            <person name="Juenger T."/>
        </authorList>
    </citation>
    <scope>NUCLEOTIDE SEQUENCE [LARGE SCALE GENOMIC DNA]</scope>
    <source>
        <strain evidence="7">FIL2</strain>
    </source>
</reference>
<feature type="compositionally biased region" description="Acidic residues" evidence="5">
    <location>
        <begin position="56"/>
        <end position="65"/>
    </location>
</feature>
<accession>A0A2S3HYH7</accession>
<gene>
    <name evidence="7" type="ORF">PAHAL_5G497000</name>
</gene>
<feature type="region of interest" description="Disordered" evidence="5">
    <location>
        <begin position="420"/>
        <end position="503"/>
    </location>
</feature>
<feature type="domain" description="Sas10 C-terminal" evidence="6">
    <location>
        <begin position="429"/>
        <end position="501"/>
    </location>
</feature>
<evidence type="ECO:0000256" key="2">
    <source>
        <dbReference type="ARBA" id="ARBA00010979"/>
    </source>
</evidence>
<comment type="similarity">
    <text evidence="2">Belongs to the SAS10 family.</text>
</comment>
<evidence type="ECO:0000256" key="5">
    <source>
        <dbReference type="SAM" id="MobiDB-lite"/>
    </source>
</evidence>
<dbReference type="InterPro" id="IPR007146">
    <property type="entry name" value="Sas10/Utp3/C1D"/>
</dbReference>
<dbReference type="Proteomes" id="UP000243499">
    <property type="component" value="Chromosome 5"/>
</dbReference>
<feature type="region of interest" description="Disordered" evidence="5">
    <location>
        <begin position="234"/>
        <end position="267"/>
    </location>
</feature>
<dbReference type="AlphaFoldDB" id="A0A2S3HYH7"/>
<keyword evidence="3" id="KW-0597">Phosphoprotein</keyword>
<feature type="compositionally biased region" description="Basic residues" evidence="5">
    <location>
        <begin position="443"/>
        <end position="472"/>
    </location>
</feature>
<dbReference type="InterPro" id="IPR018972">
    <property type="entry name" value="Sas10_C_dom"/>
</dbReference>
<evidence type="ECO:0000256" key="3">
    <source>
        <dbReference type="ARBA" id="ARBA00022553"/>
    </source>
</evidence>
<keyword evidence="4" id="KW-0539">Nucleus</keyword>
<dbReference type="PANTHER" id="PTHR13237">
    <property type="entry name" value="SOMETHING ABOUT SILENCING PROTEIN 10-RELATED"/>
    <property type="match status" value="1"/>
</dbReference>
<comment type="subcellular location">
    <subcellularLocation>
        <location evidence="1">Nucleus</location>
    </subcellularLocation>
</comment>
<protein>
    <recommendedName>
        <fullName evidence="6">Sas10 C-terminal domain-containing protein</fullName>
    </recommendedName>
</protein>
<dbReference type="PANTHER" id="PTHR13237:SF8">
    <property type="entry name" value="SOMETHING ABOUT SILENCING PROTEIN 10"/>
    <property type="match status" value="1"/>
</dbReference>
<feature type="compositionally biased region" description="Basic and acidic residues" evidence="5">
    <location>
        <begin position="234"/>
        <end position="263"/>
    </location>
</feature>
<evidence type="ECO:0000259" key="6">
    <source>
        <dbReference type="Pfam" id="PF09368"/>
    </source>
</evidence>
<feature type="region of interest" description="Disordered" evidence="5">
    <location>
        <begin position="1"/>
        <end position="73"/>
    </location>
</feature>
<dbReference type="GO" id="GO:0000462">
    <property type="term" value="P:maturation of SSU-rRNA from tricistronic rRNA transcript (SSU-rRNA, 5.8S rRNA, LSU-rRNA)"/>
    <property type="evidence" value="ECO:0007669"/>
    <property type="project" value="TreeGrafter"/>
</dbReference>
<feature type="compositionally biased region" description="Acidic residues" evidence="5">
    <location>
        <begin position="23"/>
        <end position="36"/>
    </location>
</feature>
<dbReference type="EMBL" id="CM008050">
    <property type="protein sequence ID" value="PAN32569.1"/>
    <property type="molecule type" value="Genomic_DNA"/>
</dbReference>
<name>A0A2S3HYH7_9POAL</name>
<organism evidence="7">
    <name type="scientific">Panicum hallii</name>
    <dbReference type="NCBI Taxonomy" id="206008"/>
    <lineage>
        <taxon>Eukaryota</taxon>
        <taxon>Viridiplantae</taxon>
        <taxon>Streptophyta</taxon>
        <taxon>Embryophyta</taxon>
        <taxon>Tracheophyta</taxon>
        <taxon>Spermatophyta</taxon>
        <taxon>Magnoliopsida</taxon>
        <taxon>Liliopsida</taxon>
        <taxon>Poales</taxon>
        <taxon>Poaceae</taxon>
        <taxon>PACMAD clade</taxon>
        <taxon>Panicoideae</taxon>
        <taxon>Panicodae</taxon>
        <taxon>Paniceae</taxon>
        <taxon>Panicinae</taxon>
        <taxon>Panicum</taxon>
        <taxon>Panicum sect. Panicum</taxon>
    </lineage>
</organism>
<dbReference type="Pfam" id="PF04000">
    <property type="entry name" value="Sas10_Utp3"/>
    <property type="match status" value="1"/>
</dbReference>
<dbReference type="Gramene" id="PAN32569">
    <property type="protein sequence ID" value="PAN32569"/>
    <property type="gene ID" value="PAHAL_5G497000"/>
</dbReference>
<proteinExistence type="inferred from homology"/>
<evidence type="ECO:0000256" key="4">
    <source>
        <dbReference type="ARBA" id="ARBA00023242"/>
    </source>
</evidence>
<evidence type="ECO:0000256" key="1">
    <source>
        <dbReference type="ARBA" id="ARBA00004123"/>
    </source>
</evidence>
<feature type="compositionally biased region" description="Basic and acidic residues" evidence="5">
    <location>
        <begin position="37"/>
        <end position="55"/>
    </location>
</feature>
<dbReference type="GO" id="GO:0032040">
    <property type="term" value="C:small-subunit processome"/>
    <property type="evidence" value="ECO:0007669"/>
    <property type="project" value="TreeGrafter"/>
</dbReference>
<sequence>MDEQEEDEKNTDVWGRGKKAYYDDGEQSGDDEVDYEEAQRIQKEREKKLSMKDFGLEDGESDEENDATKASNHETVLKQEFAVSSGNDKMDVLYSSSPELVSLLSELKEAHEELNAIGQLSNAVTAGPGKAKGRMQPLEVKKACLLAYCQAITFYLLMKAEGLSVHDHPVISRLVETKNMVDKIKQVTMNLERQKGSTDDHNMDSSPIQADKMISLDKGEGKCSNVQALDKVKQGSDISELRKSEPSNSDRHEVNKEKNKDEQMGLQSLEMLKVRANLEERLKKKGLYNLTRSKPEKLSKTRTTSNQRDLQTLDDFDDEVEKNNQMMKPSKLVAAAAKSNKSKFVSGDDDLPKRDNIGERRRKHELHILSRVGANSLEDDHELPEDIDYSEEDFYQDVKRLRTEKLLIKNEKYLTTPGIQPVEEETDGDGKRKISYQIEKNRGLTRSRNKKKKNPRKNYRDKHKNKLVKRKGQVRDIKKPSGPYGGEMSGINPNVSRSVRFKS</sequence>
<dbReference type="Pfam" id="PF09368">
    <property type="entry name" value="Sas10"/>
    <property type="match status" value="1"/>
</dbReference>